<keyword evidence="4" id="KW-0931">ER-Golgi transport</keyword>
<evidence type="ECO:0000256" key="3">
    <source>
        <dbReference type="ARBA" id="ARBA00022448"/>
    </source>
</evidence>
<dbReference type="GO" id="GO:0016192">
    <property type="term" value="P:vesicle-mediated transport"/>
    <property type="evidence" value="ECO:0007669"/>
    <property type="project" value="UniProtKB-KW"/>
</dbReference>
<evidence type="ECO:0000256" key="7">
    <source>
        <dbReference type="ARBA" id="ARBA00040047"/>
    </source>
</evidence>
<accession>A0A7S1NM28</accession>
<evidence type="ECO:0000256" key="6">
    <source>
        <dbReference type="ARBA" id="ARBA00023136"/>
    </source>
</evidence>
<keyword evidence="3" id="KW-0813">Transport</keyword>
<keyword evidence="6" id="KW-0472">Membrane</keyword>
<comment type="subcellular location">
    <subcellularLocation>
        <location evidence="1">Membrane</location>
        <topology evidence="1">Peripheral membrane protein</topology>
    </subcellularLocation>
</comment>
<dbReference type="SUPFAM" id="SSF48452">
    <property type="entry name" value="TPR-like"/>
    <property type="match status" value="1"/>
</dbReference>
<name>A0A7S1NM28_9EUGL</name>
<dbReference type="GO" id="GO:0006886">
    <property type="term" value="P:intracellular protein transport"/>
    <property type="evidence" value="ECO:0007669"/>
    <property type="project" value="InterPro"/>
</dbReference>
<reference evidence="10" key="1">
    <citation type="submission" date="2021-01" db="EMBL/GenBank/DDBJ databases">
        <authorList>
            <person name="Corre E."/>
            <person name="Pelletier E."/>
            <person name="Niang G."/>
            <person name="Scheremetjew M."/>
            <person name="Finn R."/>
            <person name="Kale V."/>
            <person name="Holt S."/>
            <person name="Cochrane G."/>
            <person name="Meng A."/>
            <person name="Brown T."/>
            <person name="Cohen L."/>
        </authorList>
    </citation>
    <scope>NUCLEOTIDE SEQUENCE</scope>
    <source>
        <strain evidence="10">NIES-381</strain>
    </source>
</reference>
<proteinExistence type="inferred from homology"/>
<dbReference type="InterPro" id="IPR000744">
    <property type="entry name" value="NSF_attach"/>
</dbReference>
<evidence type="ECO:0000256" key="8">
    <source>
        <dbReference type="ARBA" id="ARBA00042485"/>
    </source>
</evidence>
<evidence type="ECO:0000256" key="2">
    <source>
        <dbReference type="ARBA" id="ARBA00010050"/>
    </source>
</evidence>
<dbReference type="PANTHER" id="PTHR13768">
    <property type="entry name" value="SOLUBLE NSF ATTACHMENT PROTEIN SNAP"/>
    <property type="match status" value="1"/>
</dbReference>
<dbReference type="Pfam" id="PF14938">
    <property type="entry name" value="SNAP"/>
    <property type="match status" value="1"/>
</dbReference>
<dbReference type="GO" id="GO:0005483">
    <property type="term" value="F:soluble NSF attachment protein activity"/>
    <property type="evidence" value="ECO:0007669"/>
    <property type="project" value="TreeGrafter"/>
</dbReference>
<sequence length="506" mass="57769">MSDLQDVISMTFHWDSERTKALYLDVMLREGQVSDEGLFQWRAFLQNEKLLFRMFNCTDRCARLEREFHEWDSDNTGKIPAADLEDLLLKAFSLADKEHRERFADAVMMDAEGEDLTEDDLLKADYFYLMALAEEELVLQKVPPKPEITAERQRAMKVRAGTQPVGGGMKARWDAIHNGGLVAYVQGSPTLKKGIQDPCFDDPSSADALFNKGKDAITTDNGFKWWLAKELFEKAAFEYQCARNWQGTADSWLHVADCQGMLGSPVESATSLVKAADFYKKCQPMLAIKCLTEATEVYEDQKLTSMLALLNRQIAELYESQGDNDNAIAFYIEATEHYSKPDQVKQKFDLNKKIGILYAKDGRFEDGVEQFERLAHTVLEDNLSGNPVLGRLCIKDLFFYATLCKLCTLEASLSGVERLDKVIMAEKSFKKYEEMDLENIGTEIELETCKKLIKAMFKAESDQIKAALDIFHMCRTVEPWVEELFQKILKNSDDWMDKLEQGFNAK</sequence>
<dbReference type="GO" id="GO:0019905">
    <property type="term" value="F:syntaxin binding"/>
    <property type="evidence" value="ECO:0007669"/>
    <property type="project" value="TreeGrafter"/>
</dbReference>
<dbReference type="PROSITE" id="PS50222">
    <property type="entry name" value="EF_HAND_2"/>
    <property type="match status" value="1"/>
</dbReference>
<evidence type="ECO:0000259" key="9">
    <source>
        <dbReference type="PROSITE" id="PS50222"/>
    </source>
</evidence>
<comment type="similarity">
    <text evidence="2">Belongs to the SNAP family.</text>
</comment>
<dbReference type="GO" id="GO:0005774">
    <property type="term" value="C:vacuolar membrane"/>
    <property type="evidence" value="ECO:0007669"/>
    <property type="project" value="TreeGrafter"/>
</dbReference>
<evidence type="ECO:0000256" key="4">
    <source>
        <dbReference type="ARBA" id="ARBA00022892"/>
    </source>
</evidence>
<protein>
    <recommendedName>
        <fullName evidence="7">Gamma-soluble NSF attachment protein</fullName>
    </recommendedName>
    <alternativeName>
        <fullName evidence="8">N-ethylmaleimide-sensitive factor attachment protein gamma</fullName>
    </alternativeName>
</protein>
<dbReference type="InterPro" id="IPR002048">
    <property type="entry name" value="EF_hand_dom"/>
</dbReference>
<dbReference type="Gene3D" id="1.25.40.10">
    <property type="entry name" value="Tetratricopeptide repeat domain"/>
    <property type="match status" value="1"/>
</dbReference>
<dbReference type="GO" id="GO:0031201">
    <property type="term" value="C:SNARE complex"/>
    <property type="evidence" value="ECO:0007669"/>
    <property type="project" value="TreeGrafter"/>
</dbReference>
<dbReference type="GO" id="GO:0005509">
    <property type="term" value="F:calcium ion binding"/>
    <property type="evidence" value="ECO:0007669"/>
    <property type="project" value="InterPro"/>
</dbReference>
<organism evidence="10">
    <name type="scientific">Eutreptiella gymnastica</name>
    <dbReference type="NCBI Taxonomy" id="73025"/>
    <lineage>
        <taxon>Eukaryota</taxon>
        <taxon>Discoba</taxon>
        <taxon>Euglenozoa</taxon>
        <taxon>Euglenida</taxon>
        <taxon>Spirocuta</taxon>
        <taxon>Euglenophyceae</taxon>
        <taxon>Eutreptiales</taxon>
        <taxon>Eutreptiaceae</taxon>
        <taxon>Eutreptiella</taxon>
    </lineage>
</organism>
<evidence type="ECO:0000256" key="1">
    <source>
        <dbReference type="ARBA" id="ARBA00004170"/>
    </source>
</evidence>
<dbReference type="PANTHER" id="PTHR13768:SF2">
    <property type="entry name" value="GAMMA-SOLUBLE NSF ATTACHMENT PROTEIN"/>
    <property type="match status" value="1"/>
</dbReference>
<dbReference type="EMBL" id="HBGA01099265">
    <property type="protein sequence ID" value="CAD9025948.1"/>
    <property type="molecule type" value="Transcribed_RNA"/>
</dbReference>
<keyword evidence="5" id="KW-0653">Protein transport</keyword>
<feature type="domain" description="EF-hand" evidence="9">
    <location>
        <begin position="59"/>
        <end position="94"/>
    </location>
</feature>
<dbReference type="InterPro" id="IPR011990">
    <property type="entry name" value="TPR-like_helical_dom_sf"/>
</dbReference>
<evidence type="ECO:0000256" key="5">
    <source>
        <dbReference type="ARBA" id="ARBA00022927"/>
    </source>
</evidence>
<dbReference type="AlphaFoldDB" id="A0A7S1NM28"/>
<gene>
    <name evidence="10" type="ORF">EGYM00392_LOCUS37077</name>
</gene>
<evidence type="ECO:0000313" key="10">
    <source>
        <dbReference type="EMBL" id="CAD9025948.1"/>
    </source>
</evidence>